<dbReference type="EMBL" id="JACIEH010000003">
    <property type="protein sequence ID" value="MBB4100359.1"/>
    <property type="molecule type" value="Genomic_DNA"/>
</dbReference>
<keyword evidence="1" id="KW-0472">Membrane</keyword>
<comment type="caution">
    <text evidence="2">The sequence shown here is derived from an EMBL/GenBank/DDBJ whole genome shotgun (WGS) entry which is preliminary data.</text>
</comment>
<keyword evidence="1" id="KW-1133">Transmembrane helix</keyword>
<gene>
    <name evidence="2" type="ORF">GGR46_003931</name>
</gene>
<feature type="transmembrane region" description="Helical" evidence="1">
    <location>
        <begin position="122"/>
        <end position="146"/>
    </location>
</feature>
<keyword evidence="3" id="KW-1185">Reference proteome</keyword>
<organism evidence="2 3">
    <name type="scientific">Sphingomonas kyeonggiensis</name>
    <dbReference type="NCBI Taxonomy" id="1268553"/>
    <lineage>
        <taxon>Bacteria</taxon>
        <taxon>Pseudomonadati</taxon>
        <taxon>Pseudomonadota</taxon>
        <taxon>Alphaproteobacteria</taxon>
        <taxon>Sphingomonadales</taxon>
        <taxon>Sphingomonadaceae</taxon>
        <taxon>Sphingomonas</taxon>
    </lineage>
</organism>
<evidence type="ECO:0000313" key="3">
    <source>
        <dbReference type="Proteomes" id="UP000557392"/>
    </source>
</evidence>
<dbReference type="AlphaFoldDB" id="A0A7W6NZ69"/>
<dbReference type="RefSeq" id="WP_183999660.1">
    <property type="nucleotide sequence ID" value="NZ_JACIEH010000003.1"/>
</dbReference>
<dbReference type="Proteomes" id="UP000557392">
    <property type="component" value="Unassembled WGS sequence"/>
</dbReference>
<keyword evidence="1" id="KW-0812">Transmembrane</keyword>
<feature type="transmembrane region" description="Helical" evidence="1">
    <location>
        <begin position="152"/>
        <end position="171"/>
    </location>
</feature>
<evidence type="ECO:0000256" key="1">
    <source>
        <dbReference type="SAM" id="Phobius"/>
    </source>
</evidence>
<evidence type="ECO:0000313" key="2">
    <source>
        <dbReference type="EMBL" id="MBB4100359.1"/>
    </source>
</evidence>
<name>A0A7W6NZ69_9SPHN</name>
<reference evidence="2 3" key="1">
    <citation type="submission" date="2020-08" db="EMBL/GenBank/DDBJ databases">
        <title>Genomic Encyclopedia of Type Strains, Phase IV (KMG-IV): sequencing the most valuable type-strain genomes for metagenomic binning, comparative biology and taxonomic classification.</title>
        <authorList>
            <person name="Goeker M."/>
        </authorList>
    </citation>
    <scope>NUCLEOTIDE SEQUENCE [LARGE SCALE GENOMIC DNA]</scope>
    <source>
        <strain evidence="2 3">DSM 101806</strain>
    </source>
</reference>
<proteinExistence type="predicted"/>
<accession>A0A7W6NZ69</accession>
<protein>
    <submittedName>
        <fullName evidence="2">Uncharacterized protein</fullName>
    </submittedName>
</protein>
<sequence length="179" mass="18963">MAYLDSQAHLLEGLAGTVSAEAALSPLELRTLQLSQADGRASLRAPRRIERLGAMLFGSRRVAGLANARLEALRRFAILYRLDGKRLDSAEYARAEAAGIDGVMLARVRRIIDGWPRRVGPLLHAASLLGAVGLAAAASVTAYFWLADQLEPAVAAILLGTVAVTLAPLFAGRPRGARG</sequence>